<dbReference type="STRING" id="1229662.W3X8T1"/>
<keyword evidence="3 6" id="KW-1133">Transmembrane helix</keyword>
<dbReference type="HOGENOM" id="CLU_028200_6_4_1"/>
<dbReference type="InterPro" id="IPR049326">
    <property type="entry name" value="Rhodopsin_dom_fungi"/>
</dbReference>
<evidence type="ECO:0000259" key="7">
    <source>
        <dbReference type="Pfam" id="PF20684"/>
    </source>
</evidence>
<comment type="subcellular location">
    <subcellularLocation>
        <location evidence="1">Membrane</location>
        <topology evidence="1">Multi-pass membrane protein</topology>
    </subcellularLocation>
</comment>
<dbReference type="AlphaFoldDB" id="W3X8T1"/>
<feature type="transmembrane region" description="Helical" evidence="6">
    <location>
        <begin position="145"/>
        <end position="167"/>
    </location>
</feature>
<evidence type="ECO:0000256" key="2">
    <source>
        <dbReference type="ARBA" id="ARBA00022692"/>
    </source>
</evidence>
<evidence type="ECO:0000256" key="3">
    <source>
        <dbReference type="ARBA" id="ARBA00022989"/>
    </source>
</evidence>
<dbReference type="EMBL" id="KI912111">
    <property type="protein sequence ID" value="ETS82450.1"/>
    <property type="molecule type" value="Genomic_DNA"/>
</dbReference>
<sequence length="238" mass="26616">MASTERFFHCNIQDSGQSWCERNLASRSSMDQTMSVQHLSEAIIAIMTTIFVMRCIERISSHHWGKDDSTLSVAVVAIVCGTSLGFALSSHGLGRDAWDLPDSDVSMVRLLIYCAEFFYGVSITLIRLSALFFYLRIFPQTPFKFYVYAMITFDILFGVAYNAVFIFQCWPINSIWAASNVASDATCVDIHQLALSGSVINMLQDLMVVVLPTPILVKLSLPISSKIQVFFMFSLGML</sequence>
<dbReference type="InterPro" id="IPR052337">
    <property type="entry name" value="SAT4-like"/>
</dbReference>
<dbReference type="GeneID" id="19269339"/>
<feature type="transmembrane region" description="Helical" evidence="6">
    <location>
        <begin position="36"/>
        <end position="56"/>
    </location>
</feature>
<feature type="domain" description="Rhodopsin" evidence="7">
    <location>
        <begin position="53"/>
        <end position="237"/>
    </location>
</feature>
<name>W3X8T1_PESFW</name>
<evidence type="ECO:0000256" key="1">
    <source>
        <dbReference type="ARBA" id="ARBA00004141"/>
    </source>
</evidence>
<evidence type="ECO:0000313" key="9">
    <source>
        <dbReference type="Proteomes" id="UP000030651"/>
    </source>
</evidence>
<reference evidence="9" key="1">
    <citation type="journal article" date="2015" name="BMC Genomics">
        <title>Genomic and transcriptomic analysis of the endophytic fungus Pestalotiopsis fici reveals its lifestyle and high potential for synthesis of natural products.</title>
        <authorList>
            <person name="Wang X."/>
            <person name="Zhang X."/>
            <person name="Liu L."/>
            <person name="Xiang M."/>
            <person name="Wang W."/>
            <person name="Sun X."/>
            <person name="Che Y."/>
            <person name="Guo L."/>
            <person name="Liu G."/>
            <person name="Guo L."/>
            <person name="Wang C."/>
            <person name="Yin W.B."/>
            <person name="Stadler M."/>
            <person name="Zhang X."/>
            <person name="Liu X."/>
        </authorList>
    </citation>
    <scope>NUCLEOTIDE SEQUENCE [LARGE SCALE GENOMIC DNA]</scope>
    <source>
        <strain evidence="9">W106-1 / CGMCC3.15140</strain>
    </source>
</reference>
<gene>
    <name evidence="8" type="ORF">PFICI_04326</name>
</gene>
<evidence type="ECO:0000313" key="8">
    <source>
        <dbReference type="EMBL" id="ETS82450.1"/>
    </source>
</evidence>
<protein>
    <recommendedName>
        <fullName evidence="7">Rhodopsin domain-containing protein</fullName>
    </recommendedName>
</protein>
<keyword evidence="9" id="KW-1185">Reference proteome</keyword>
<evidence type="ECO:0000256" key="6">
    <source>
        <dbReference type="SAM" id="Phobius"/>
    </source>
</evidence>
<dbReference type="Pfam" id="PF20684">
    <property type="entry name" value="Fung_rhodopsin"/>
    <property type="match status" value="1"/>
</dbReference>
<dbReference type="OrthoDB" id="444631at2759"/>
<organism evidence="8 9">
    <name type="scientific">Pestalotiopsis fici (strain W106-1 / CGMCC3.15140)</name>
    <dbReference type="NCBI Taxonomy" id="1229662"/>
    <lineage>
        <taxon>Eukaryota</taxon>
        <taxon>Fungi</taxon>
        <taxon>Dikarya</taxon>
        <taxon>Ascomycota</taxon>
        <taxon>Pezizomycotina</taxon>
        <taxon>Sordariomycetes</taxon>
        <taxon>Xylariomycetidae</taxon>
        <taxon>Amphisphaeriales</taxon>
        <taxon>Sporocadaceae</taxon>
        <taxon>Pestalotiopsis</taxon>
    </lineage>
</organism>
<proteinExistence type="inferred from homology"/>
<feature type="transmembrane region" description="Helical" evidence="6">
    <location>
        <begin position="68"/>
        <end position="90"/>
    </location>
</feature>
<keyword evidence="2 6" id="KW-0812">Transmembrane</keyword>
<accession>W3X8T1</accession>
<keyword evidence="4 6" id="KW-0472">Membrane</keyword>
<dbReference type="OMA" id="RISSHHW"/>
<feature type="transmembrane region" description="Helical" evidence="6">
    <location>
        <begin position="110"/>
        <end position="133"/>
    </location>
</feature>
<dbReference type="KEGG" id="pfy:PFICI_04326"/>
<evidence type="ECO:0000256" key="5">
    <source>
        <dbReference type="ARBA" id="ARBA00038359"/>
    </source>
</evidence>
<evidence type="ECO:0000256" key="4">
    <source>
        <dbReference type="ARBA" id="ARBA00023136"/>
    </source>
</evidence>
<dbReference type="PANTHER" id="PTHR33048:SF160">
    <property type="entry name" value="SAT4 FAMILY MEMBRANE PROTEIN"/>
    <property type="match status" value="1"/>
</dbReference>
<dbReference type="InParanoid" id="W3X8T1"/>
<dbReference type="RefSeq" id="XP_007831098.1">
    <property type="nucleotide sequence ID" value="XM_007832907.1"/>
</dbReference>
<dbReference type="GO" id="GO:0016020">
    <property type="term" value="C:membrane"/>
    <property type="evidence" value="ECO:0007669"/>
    <property type="project" value="UniProtKB-SubCell"/>
</dbReference>
<dbReference type="Proteomes" id="UP000030651">
    <property type="component" value="Unassembled WGS sequence"/>
</dbReference>
<comment type="similarity">
    <text evidence="5">Belongs to the SAT4 family.</text>
</comment>
<dbReference type="PANTHER" id="PTHR33048">
    <property type="entry name" value="PTH11-LIKE INTEGRAL MEMBRANE PROTEIN (AFU_ORTHOLOGUE AFUA_5G11245)"/>
    <property type="match status" value="1"/>
</dbReference>